<dbReference type="AlphaFoldDB" id="A0A0L9TVJ4"/>
<evidence type="ECO:0000313" key="3">
    <source>
        <dbReference type="Proteomes" id="UP000053144"/>
    </source>
</evidence>
<dbReference type="EMBL" id="CM003372">
    <property type="protein sequence ID" value="KOM34437.1"/>
    <property type="molecule type" value="Genomic_DNA"/>
</dbReference>
<sequence>MDLQWEERLKQSTRSTEQRFMEQLEEQKQIQRALEEKLHSMTQGTMGMPTEAPTAPWKQPMHEPVIDEDDEMAEAEDVL</sequence>
<name>A0A0L9TVJ4_PHAAN</name>
<evidence type="ECO:0000313" key="2">
    <source>
        <dbReference type="EMBL" id="KOM34437.1"/>
    </source>
</evidence>
<accession>A0A0L9TVJ4</accession>
<organism evidence="2 3">
    <name type="scientific">Phaseolus angularis</name>
    <name type="common">Azuki bean</name>
    <name type="synonym">Vigna angularis</name>
    <dbReference type="NCBI Taxonomy" id="3914"/>
    <lineage>
        <taxon>Eukaryota</taxon>
        <taxon>Viridiplantae</taxon>
        <taxon>Streptophyta</taxon>
        <taxon>Embryophyta</taxon>
        <taxon>Tracheophyta</taxon>
        <taxon>Spermatophyta</taxon>
        <taxon>Magnoliopsida</taxon>
        <taxon>eudicotyledons</taxon>
        <taxon>Gunneridae</taxon>
        <taxon>Pentapetalae</taxon>
        <taxon>rosids</taxon>
        <taxon>fabids</taxon>
        <taxon>Fabales</taxon>
        <taxon>Fabaceae</taxon>
        <taxon>Papilionoideae</taxon>
        <taxon>50 kb inversion clade</taxon>
        <taxon>NPAAA clade</taxon>
        <taxon>indigoferoid/millettioid clade</taxon>
        <taxon>Phaseoleae</taxon>
        <taxon>Vigna</taxon>
    </lineage>
</organism>
<dbReference type="Gramene" id="KOM34437">
    <property type="protein sequence ID" value="KOM34437"/>
    <property type="gene ID" value="LR48_Vigan02g058700"/>
</dbReference>
<proteinExistence type="predicted"/>
<feature type="region of interest" description="Disordered" evidence="1">
    <location>
        <begin position="42"/>
        <end position="79"/>
    </location>
</feature>
<feature type="compositionally biased region" description="Acidic residues" evidence="1">
    <location>
        <begin position="66"/>
        <end position="79"/>
    </location>
</feature>
<evidence type="ECO:0000256" key="1">
    <source>
        <dbReference type="SAM" id="MobiDB-lite"/>
    </source>
</evidence>
<dbReference type="Proteomes" id="UP000053144">
    <property type="component" value="Chromosome 2"/>
</dbReference>
<gene>
    <name evidence="2" type="ORF">LR48_Vigan02g058700</name>
</gene>
<reference evidence="3" key="1">
    <citation type="journal article" date="2015" name="Proc. Natl. Acad. Sci. U.S.A.">
        <title>Genome sequencing of adzuki bean (Vigna angularis) provides insight into high starch and low fat accumulation and domestication.</title>
        <authorList>
            <person name="Yang K."/>
            <person name="Tian Z."/>
            <person name="Chen C."/>
            <person name="Luo L."/>
            <person name="Zhao B."/>
            <person name="Wang Z."/>
            <person name="Yu L."/>
            <person name="Li Y."/>
            <person name="Sun Y."/>
            <person name="Li W."/>
            <person name="Chen Y."/>
            <person name="Li Y."/>
            <person name="Zhang Y."/>
            <person name="Ai D."/>
            <person name="Zhao J."/>
            <person name="Shang C."/>
            <person name="Ma Y."/>
            <person name="Wu B."/>
            <person name="Wang M."/>
            <person name="Gao L."/>
            <person name="Sun D."/>
            <person name="Zhang P."/>
            <person name="Guo F."/>
            <person name="Wang W."/>
            <person name="Li Y."/>
            <person name="Wang J."/>
            <person name="Varshney R.K."/>
            <person name="Wang J."/>
            <person name="Ling H.Q."/>
            <person name="Wan P."/>
        </authorList>
    </citation>
    <scope>NUCLEOTIDE SEQUENCE</scope>
    <source>
        <strain evidence="3">cv. Jingnong 6</strain>
    </source>
</reference>
<protein>
    <submittedName>
        <fullName evidence="2">Uncharacterized protein</fullName>
    </submittedName>
</protein>